<dbReference type="Proteomes" id="UP000268652">
    <property type="component" value="Unassembled WGS sequence"/>
</dbReference>
<dbReference type="AlphaFoldDB" id="A0A3A9WED2"/>
<name>A0A3A9WED2_9ACTN</name>
<evidence type="ECO:0000313" key="8">
    <source>
        <dbReference type="Proteomes" id="UP000275024"/>
    </source>
</evidence>
<comment type="caution">
    <text evidence="5">The sequence shown here is derived from an EMBL/GenBank/DDBJ whole genome shotgun (WGS) entry which is preliminary data.</text>
</comment>
<feature type="domain" description="JmjC" evidence="4">
    <location>
        <begin position="99"/>
        <end position="245"/>
    </location>
</feature>
<dbReference type="InterPro" id="IPR003347">
    <property type="entry name" value="JmjC_dom"/>
</dbReference>
<dbReference type="EMBL" id="RBDX01000003">
    <property type="protein sequence ID" value="RKN11398.1"/>
    <property type="molecule type" value="Genomic_DNA"/>
</dbReference>
<dbReference type="Gene3D" id="2.60.120.650">
    <property type="entry name" value="Cupin"/>
    <property type="match status" value="1"/>
</dbReference>
<evidence type="ECO:0000313" key="6">
    <source>
        <dbReference type="EMBL" id="RKN26583.1"/>
    </source>
</evidence>
<evidence type="ECO:0000256" key="3">
    <source>
        <dbReference type="ARBA" id="ARBA00023004"/>
    </source>
</evidence>
<sequence length="403" mass="44566">MDHRVVTDIESALGWGGPNQLGKRFARGSLPDPGLMERVLTPVRLLDLVMRRSLANPQVRCFRKGTELHPDAYLSQEVTARGQGIRTVNMRRLRGHLRDGATLILDKAHVFDPTLEVVCRAIQWWSGERISINVYLTTNGDHGFGLHWDDHNVIAVQLSGEKEWEVRGASRAAPMFRDAARNDEPSQDVIWNGTMKPGDVIHIPRGYWHKASRSGRDSGHSLHMIFGFTNPSGVGWLSWLADWSREVELFRRDLDTSADPERQEAQRNKLVDAAAQLIESRGPADFLAARKKDVAPSRHVPFVDLFGPLENVVCVTEFPPQIIERGSTVKVVGAGKELTLAAKALPALRLLLSGRPVNLSQAAGLVGNVVNRVAEILTEEELCASLTPELSSGYTGLVTSDIH</sequence>
<dbReference type="Proteomes" id="UP000275024">
    <property type="component" value="Unassembled WGS sequence"/>
</dbReference>
<dbReference type="PROSITE" id="PS51184">
    <property type="entry name" value="JMJC"/>
    <property type="match status" value="1"/>
</dbReference>
<dbReference type="PANTHER" id="PTHR13096:SF8">
    <property type="entry name" value="RIBOSOMAL OXYGENASE 1"/>
    <property type="match status" value="1"/>
</dbReference>
<protein>
    <submittedName>
        <fullName evidence="5">Cupin</fullName>
    </submittedName>
</protein>
<gene>
    <name evidence="6" type="ORF">D7318_04190</name>
    <name evidence="5" type="ORF">D7319_05470</name>
</gene>
<reference evidence="7 8" key="1">
    <citation type="submission" date="2018-09" db="EMBL/GenBank/DDBJ databases">
        <title>Streptomyces sp. nov. DS1-2, an endophytic actinomycete isolated from roots of Dendrobium scabrilingue.</title>
        <authorList>
            <person name="Kuncharoen N."/>
            <person name="Kudo T."/>
            <person name="Ohkuma M."/>
            <person name="Yuki M."/>
            <person name="Tanasupawat S."/>
        </authorList>
    </citation>
    <scope>NUCLEOTIDE SEQUENCE [LARGE SCALE GENOMIC DNA]</scope>
    <source>
        <strain evidence="5 8">AZ1-7</strain>
        <strain evidence="6 7">DS1-2</strain>
    </source>
</reference>
<proteinExistence type="predicted"/>
<keyword evidence="3" id="KW-0408">Iron</keyword>
<evidence type="ECO:0000256" key="2">
    <source>
        <dbReference type="ARBA" id="ARBA00022723"/>
    </source>
</evidence>
<dbReference type="GO" id="GO:0046872">
    <property type="term" value="F:metal ion binding"/>
    <property type="evidence" value="ECO:0007669"/>
    <property type="project" value="UniProtKB-KW"/>
</dbReference>
<comment type="cofactor">
    <cofactor evidence="1">
        <name>Fe(2+)</name>
        <dbReference type="ChEBI" id="CHEBI:29033"/>
    </cofactor>
</comment>
<dbReference type="RefSeq" id="WP_120695462.1">
    <property type="nucleotide sequence ID" value="NZ_RBDX01000003.1"/>
</dbReference>
<evidence type="ECO:0000256" key="1">
    <source>
        <dbReference type="ARBA" id="ARBA00001954"/>
    </source>
</evidence>
<dbReference type="PANTHER" id="PTHR13096">
    <property type="entry name" value="MINA53 MYC INDUCED NUCLEAR ANTIGEN"/>
    <property type="match status" value="1"/>
</dbReference>
<dbReference type="EMBL" id="RBDY01000002">
    <property type="protein sequence ID" value="RKN26583.1"/>
    <property type="molecule type" value="Genomic_DNA"/>
</dbReference>
<keyword evidence="7" id="KW-1185">Reference proteome</keyword>
<accession>A0A3A9WED2</accession>
<evidence type="ECO:0000313" key="5">
    <source>
        <dbReference type="EMBL" id="RKN11398.1"/>
    </source>
</evidence>
<evidence type="ECO:0000313" key="7">
    <source>
        <dbReference type="Proteomes" id="UP000268652"/>
    </source>
</evidence>
<evidence type="ECO:0000259" key="4">
    <source>
        <dbReference type="PROSITE" id="PS51184"/>
    </source>
</evidence>
<keyword evidence="2" id="KW-0479">Metal-binding</keyword>
<dbReference type="OrthoDB" id="9764016at2"/>
<dbReference type="Pfam" id="PF08007">
    <property type="entry name" value="JmjC_2"/>
    <property type="match status" value="1"/>
</dbReference>
<dbReference type="InterPro" id="IPR039994">
    <property type="entry name" value="NO66-like"/>
</dbReference>
<dbReference type="SUPFAM" id="SSF51197">
    <property type="entry name" value="Clavaminate synthase-like"/>
    <property type="match status" value="1"/>
</dbReference>
<organism evidence="5 8">
    <name type="scientific">Streptomyces radicis</name>
    <dbReference type="NCBI Taxonomy" id="1750517"/>
    <lineage>
        <taxon>Bacteria</taxon>
        <taxon>Bacillati</taxon>
        <taxon>Actinomycetota</taxon>
        <taxon>Actinomycetes</taxon>
        <taxon>Kitasatosporales</taxon>
        <taxon>Streptomycetaceae</taxon>
        <taxon>Streptomyces</taxon>
    </lineage>
</organism>